<name>A0ABX0C8K9_9BIFI</name>
<keyword evidence="2" id="KW-0812">Transmembrane</keyword>
<keyword evidence="5" id="KW-1185">Reference proteome</keyword>
<reference evidence="4 5" key="1">
    <citation type="submission" date="2019-10" db="EMBL/GenBank/DDBJ databases">
        <title>Bifidobacterium from non-human primates.</title>
        <authorList>
            <person name="Modesto M."/>
        </authorList>
    </citation>
    <scope>NUCLEOTIDE SEQUENCE [LARGE SCALE GENOMIC DNA]</scope>
    <source>
        <strain evidence="4 5">SMA1</strain>
    </source>
</reference>
<evidence type="ECO:0000256" key="1">
    <source>
        <dbReference type="SAM" id="MobiDB-lite"/>
    </source>
</evidence>
<evidence type="ECO:0000313" key="5">
    <source>
        <dbReference type="Proteomes" id="UP000475155"/>
    </source>
</evidence>
<evidence type="ECO:0000256" key="3">
    <source>
        <dbReference type="SAM" id="SignalP"/>
    </source>
</evidence>
<dbReference type="Proteomes" id="UP000475155">
    <property type="component" value="Unassembled WGS sequence"/>
</dbReference>
<accession>A0ABX0C8K9</accession>
<feature type="region of interest" description="Disordered" evidence="1">
    <location>
        <begin position="50"/>
        <end position="123"/>
    </location>
</feature>
<dbReference type="RefSeq" id="WP_163198411.1">
    <property type="nucleotide sequence ID" value="NZ_WHZU01000006.1"/>
</dbReference>
<gene>
    <name evidence="4" type="ORF">GFD18_05200</name>
</gene>
<feature type="compositionally biased region" description="Low complexity" evidence="1">
    <location>
        <begin position="73"/>
        <end position="102"/>
    </location>
</feature>
<feature type="signal peptide" evidence="3">
    <location>
        <begin position="1"/>
        <end position="23"/>
    </location>
</feature>
<evidence type="ECO:0008006" key="6">
    <source>
        <dbReference type="Google" id="ProtNLM"/>
    </source>
</evidence>
<comment type="caution">
    <text evidence="4">The sequence shown here is derived from an EMBL/GenBank/DDBJ whole genome shotgun (WGS) entry which is preliminary data.</text>
</comment>
<proteinExistence type="predicted"/>
<feature type="compositionally biased region" description="Low complexity" evidence="1">
    <location>
        <begin position="487"/>
        <end position="503"/>
    </location>
</feature>
<evidence type="ECO:0000256" key="2">
    <source>
        <dbReference type="SAM" id="Phobius"/>
    </source>
</evidence>
<keyword evidence="2" id="KW-0472">Membrane</keyword>
<sequence>MTAAIVAVATLGFVAVAPGTAFAASGTAGGAGNAAGATAGAIVANSGGFSTGDRTNGGPNAASGSDDPTVGNGSSDDAASNGVASGGASSNTSNTGGSNAGDESNGNADTDTNGNADGNGDASREYSTEITFTVNGHHTTVTHTYTGSLDVTVPSDTELNVPEGYVIVGWKSSTGVTYSADLLGAKVSGEKTVTFTAVLAQQLPDLPSTSAQVHVRFVIPNVANAVVSTTVDRGSSYADAYAAVRSQIESRMPANLRITGWHALLHTYKADLSDAGTANVDTTFFAVSDLQATNTQIMFSVGNLFVLERVKTGSSLSEALAAKQGVINALVPAGYSITGWTDELTGKTYDVNLSGGVAEGWNMHLVATLKNNGGNGGSGNGGGSVGDAIHATVTFIWKDAAGATHQKQSTVLKGLWLLSGDIPSPQAPSGMMLDGWYSASGARFNRFLPVRADATYTARWKKIPSVGGGSGNTTNGTGVSGAGAGSGLTSSGNGSAAANRTAAQQWLANSQGKTPVAEQNRTLATTGTAIAAVALVSAALLLAGTFVSMLKASRGGEAGASGVSTGEGK</sequence>
<organism evidence="4 5">
    <name type="scientific">Bifidobacterium saimiriisciurei</name>
    <dbReference type="NCBI Taxonomy" id="2661627"/>
    <lineage>
        <taxon>Bacteria</taxon>
        <taxon>Bacillati</taxon>
        <taxon>Actinomycetota</taxon>
        <taxon>Actinomycetes</taxon>
        <taxon>Bifidobacteriales</taxon>
        <taxon>Bifidobacteriaceae</taxon>
        <taxon>Bifidobacterium</taxon>
    </lineage>
</organism>
<protein>
    <recommendedName>
        <fullName evidence="6">Cell surface protein</fullName>
    </recommendedName>
</protein>
<keyword evidence="2" id="KW-1133">Transmembrane helix</keyword>
<feature type="transmembrane region" description="Helical" evidence="2">
    <location>
        <begin position="529"/>
        <end position="550"/>
    </location>
</feature>
<feature type="compositionally biased region" description="Polar residues" evidence="1">
    <location>
        <begin position="104"/>
        <end position="116"/>
    </location>
</feature>
<keyword evidence="3" id="KW-0732">Signal</keyword>
<feature type="compositionally biased region" description="Polar residues" evidence="1">
    <location>
        <begin position="504"/>
        <end position="513"/>
    </location>
</feature>
<dbReference type="EMBL" id="WHZU01000006">
    <property type="protein sequence ID" value="NEH11486.1"/>
    <property type="molecule type" value="Genomic_DNA"/>
</dbReference>
<feature type="chain" id="PRO_5046521290" description="Cell surface protein" evidence="3">
    <location>
        <begin position="24"/>
        <end position="569"/>
    </location>
</feature>
<evidence type="ECO:0000313" key="4">
    <source>
        <dbReference type="EMBL" id="NEH11486.1"/>
    </source>
</evidence>
<feature type="region of interest" description="Disordered" evidence="1">
    <location>
        <begin position="463"/>
        <end position="513"/>
    </location>
</feature>